<dbReference type="GO" id="GO:0005524">
    <property type="term" value="F:ATP binding"/>
    <property type="evidence" value="ECO:0007669"/>
    <property type="project" value="UniProtKB-KW"/>
</dbReference>
<dbReference type="HAMAP" id="MF_00238">
    <property type="entry name" value="Cytidyl_kinase_type1"/>
    <property type="match status" value="1"/>
</dbReference>
<dbReference type="SUPFAM" id="SSF52540">
    <property type="entry name" value="P-loop containing nucleoside triphosphate hydrolases"/>
    <property type="match status" value="1"/>
</dbReference>
<dbReference type="AlphaFoldDB" id="A0A9W7XS60"/>
<comment type="similarity">
    <text evidence="1">Belongs to the cytidylate kinase family. Type 1 subfamily.</text>
</comment>
<protein>
    <recommendedName>
        <fullName evidence="2">(d)CMP kinase</fullName>
        <ecNumber evidence="2">2.7.4.25</ecNumber>
    </recommendedName>
</protein>
<dbReference type="GO" id="GO:0006139">
    <property type="term" value="P:nucleobase-containing compound metabolic process"/>
    <property type="evidence" value="ECO:0007669"/>
    <property type="project" value="InterPro"/>
</dbReference>
<dbReference type="Gene3D" id="3.40.50.300">
    <property type="entry name" value="P-loop containing nucleotide triphosphate hydrolases"/>
    <property type="match status" value="1"/>
</dbReference>
<evidence type="ECO:0000256" key="2">
    <source>
        <dbReference type="ARBA" id="ARBA00012906"/>
    </source>
</evidence>
<keyword evidence="6" id="KW-0067">ATP-binding</keyword>
<accession>A0A9W7XS60</accession>
<keyword evidence="3" id="KW-0808">Transferase</keyword>
<proteinExistence type="inferred from homology"/>
<dbReference type="NCBIfam" id="TIGR00017">
    <property type="entry name" value="cmk"/>
    <property type="match status" value="1"/>
</dbReference>
<feature type="region of interest" description="Disordered" evidence="9">
    <location>
        <begin position="162"/>
        <end position="183"/>
    </location>
</feature>
<gene>
    <name evidence="11" type="ORF">LPJ64_000274</name>
</gene>
<organism evidence="11 12">
    <name type="scientific">Coemansia asiatica</name>
    <dbReference type="NCBI Taxonomy" id="1052880"/>
    <lineage>
        <taxon>Eukaryota</taxon>
        <taxon>Fungi</taxon>
        <taxon>Fungi incertae sedis</taxon>
        <taxon>Zoopagomycota</taxon>
        <taxon>Kickxellomycotina</taxon>
        <taxon>Kickxellomycetes</taxon>
        <taxon>Kickxellales</taxon>
        <taxon>Kickxellaceae</taxon>
        <taxon>Coemansia</taxon>
    </lineage>
</organism>
<evidence type="ECO:0000256" key="3">
    <source>
        <dbReference type="ARBA" id="ARBA00022679"/>
    </source>
</evidence>
<dbReference type="Pfam" id="PF02224">
    <property type="entry name" value="Cytidylate_kin"/>
    <property type="match status" value="2"/>
</dbReference>
<dbReference type="InterPro" id="IPR027417">
    <property type="entry name" value="P-loop_NTPase"/>
</dbReference>
<evidence type="ECO:0000256" key="9">
    <source>
        <dbReference type="SAM" id="MobiDB-lite"/>
    </source>
</evidence>
<dbReference type="InterPro" id="IPR011994">
    <property type="entry name" value="Cytidylate_kinase_dom"/>
</dbReference>
<feature type="domain" description="Cytidylate kinase" evidence="10">
    <location>
        <begin position="30"/>
        <end position="245"/>
    </location>
</feature>
<feature type="compositionally biased region" description="Polar residues" evidence="9">
    <location>
        <begin position="238"/>
        <end position="251"/>
    </location>
</feature>
<dbReference type="CDD" id="cd02020">
    <property type="entry name" value="CMPK"/>
    <property type="match status" value="1"/>
</dbReference>
<evidence type="ECO:0000256" key="7">
    <source>
        <dbReference type="ARBA" id="ARBA00047615"/>
    </source>
</evidence>
<evidence type="ECO:0000313" key="11">
    <source>
        <dbReference type="EMBL" id="KAJ1648445.1"/>
    </source>
</evidence>
<comment type="caution">
    <text evidence="11">The sequence shown here is derived from an EMBL/GenBank/DDBJ whole genome shotgun (WGS) entry which is preliminary data.</text>
</comment>
<feature type="domain" description="Cytidylate kinase" evidence="10">
    <location>
        <begin position="255"/>
        <end position="307"/>
    </location>
</feature>
<reference evidence="11" key="1">
    <citation type="submission" date="2022-07" db="EMBL/GenBank/DDBJ databases">
        <title>Phylogenomic reconstructions and comparative analyses of Kickxellomycotina fungi.</title>
        <authorList>
            <person name="Reynolds N.K."/>
            <person name="Stajich J.E."/>
            <person name="Barry K."/>
            <person name="Grigoriev I.V."/>
            <person name="Crous P."/>
            <person name="Smith M.E."/>
        </authorList>
    </citation>
    <scope>NUCLEOTIDE SEQUENCE</scope>
    <source>
        <strain evidence="11">NBRC 105413</strain>
    </source>
</reference>
<name>A0A9W7XS60_9FUNG</name>
<dbReference type="EC" id="2.7.4.25" evidence="2"/>
<comment type="catalytic activity">
    <reaction evidence="8">
        <text>CMP + ATP = CDP + ADP</text>
        <dbReference type="Rhea" id="RHEA:11600"/>
        <dbReference type="ChEBI" id="CHEBI:30616"/>
        <dbReference type="ChEBI" id="CHEBI:58069"/>
        <dbReference type="ChEBI" id="CHEBI:60377"/>
        <dbReference type="ChEBI" id="CHEBI:456216"/>
        <dbReference type="EC" id="2.7.4.25"/>
    </reaction>
</comment>
<evidence type="ECO:0000256" key="8">
    <source>
        <dbReference type="ARBA" id="ARBA00048478"/>
    </source>
</evidence>
<evidence type="ECO:0000256" key="1">
    <source>
        <dbReference type="ARBA" id="ARBA00009427"/>
    </source>
</evidence>
<dbReference type="EMBL" id="JANBOH010000005">
    <property type="protein sequence ID" value="KAJ1648445.1"/>
    <property type="molecule type" value="Genomic_DNA"/>
</dbReference>
<evidence type="ECO:0000256" key="5">
    <source>
        <dbReference type="ARBA" id="ARBA00022777"/>
    </source>
</evidence>
<keyword evidence="5" id="KW-0418">Kinase</keyword>
<feature type="compositionally biased region" description="Low complexity" evidence="9">
    <location>
        <begin position="228"/>
        <end position="237"/>
    </location>
</feature>
<dbReference type="Proteomes" id="UP001145021">
    <property type="component" value="Unassembled WGS sequence"/>
</dbReference>
<evidence type="ECO:0000256" key="6">
    <source>
        <dbReference type="ARBA" id="ARBA00022840"/>
    </source>
</evidence>
<feature type="region of interest" description="Disordered" evidence="9">
    <location>
        <begin position="222"/>
        <end position="256"/>
    </location>
</feature>
<feature type="compositionally biased region" description="Polar residues" evidence="9">
    <location>
        <begin position="166"/>
        <end position="175"/>
    </location>
</feature>
<sequence length="319" mass="35082">MLSECLQISKTRLSTSLSRCQLVSRRNFTIAIDGPAASGKSSTARAVAQELGFGYIDSGSIYRCATLLALRQNITEISKHTDDLVAMILKSTVEIKVQPSNSLNAMPSLGRLAVPEVQVLLDGEDVSGEIRKPEVNRMVAKVASESSVREAVLGIQRSMAARAKTRSSQNQSANNEGMPEGVVMDGRDIGTTIFPNAELKIYLDASAMARAIRRWDEMNNQLKDTKQQQKQQKQQQQSASDAQKAGSTTEAPTYPSVEEIARELEARDYADINREHSPLRIASDAVVIDNTNLTFEQQVYTITDLARERMGIKPKHADL</sequence>
<comment type="catalytic activity">
    <reaction evidence="7">
        <text>dCMP + ATP = dCDP + ADP</text>
        <dbReference type="Rhea" id="RHEA:25094"/>
        <dbReference type="ChEBI" id="CHEBI:30616"/>
        <dbReference type="ChEBI" id="CHEBI:57566"/>
        <dbReference type="ChEBI" id="CHEBI:58593"/>
        <dbReference type="ChEBI" id="CHEBI:456216"/>
        <dbReference type="EC" id="2.7.4.25"/>
    </reaction>
</comment>
<evidence type="ECO:0000256" key="4">
    <source>
        <dbReference type="ARBA" id="ARBA00022741"/>
    </source>
</evidence>
<dbReference type="GO" id="GO:0036431">
    <property type="term" value="F:dCMP kinase activity"/>
    <property type="evidence" value="ECO:0007669"/>
    <property type="project" value="InterPro"/>
</dbReference>
<dbReference type="InterPro" id="IPR003136">
    <property type="entry name" value="Cytidylate_kin"/>
</dbReference>
<keyword evidence="12" id="KW-1185">Reference proteome</keyword>
<evidence type="ECO:0000313" key="12">
    <source>
        <dbReference type="Proteomes" id="UP001145021"/>
    </source>
</evidence>
<keyword evidence="4" id="KW-0547">Nucleotide-binding</keyword>
<evidence type="ECO:0000259" key="10">
    <source>
        <dbReference type="Pfam" id="PF02224"/>
    </source>
</evidence>